<evidence type="ECO:0000259" key="3">
    <source>
        <dbReference type="Pfam" id="PF02357"/>
    </source>
</evidence>
<keyword evidence="1" id="KW-0804">Transcription</keyword>
<evidence type="ECO:0000256" key="1">
    <source>
        <dbReference type="ARBA" id="ARBA00023163"/>
    </source>
</evidence>
<feature type="domain" description="NusG-like N-terminal" evidence="3">
    <location>
        <begin position="6"/>
        <end position="75"/>
    </location>
</feature>
<evidence type="ECO:0000313" key="4">
    <source>
        <dbReference type="EMBL" id="GCE28526.1"/>
    </source>
</evidence>
<dbReference type="InterPro" id="IPR006645">
    <property type="entry name" value="NGN-like_dom"/>
</dbReference>
<feature type="compositionally biased region" description="Basic residues" evidence="2">
    <location>
        <begin position="155"/>
        <end position="170"/>
    </location>
</feature>
<dbReference type="SUPFAM" id="SSF82679">
    <property type="entry name" value="N-utilization substance G protein NusG, N-terminal domain"/>
    <property type="match status" value="1"/>
</dbReference>
<dbReference type="AlphaFoldDB" id="A0A402BB39"/>
<reference evidence="5" key="1">
    <citation type="submission" date="2018-12" db="EMBL/GenBank/DDBJ databases">
        <title>Tengunoibacter tsumagoiensis gen. nov., sp. nov., Dictyobacter kobayashii sp. nov., D. alpinus sp. nov., and D. joshuensis sp. nov. and description of Dictyobacteraceae fam. nov. within the order Ktedonobacterales isolated from Tengu-no-mugimeshi.</title>
        <authorList>
            <person name="Wang C.M."/>
            <person name="Zheng Y."/>
            <person name="Sakai Y."/>
            <person name="Toyoda A."/>
            <person name="Minakuchi Y."/>
            <person name="Abe K."/>
            <person name="Yokota A."/>
            <person name="Yabe S."/>
        </authorList>
    </citation>
    <scope>NUCLEOTIDE SEQUENCE [LARGE SCALE GENOMIC DNA]</scope>
    <source>
        <strain evidence="5">Uno16</strain>
    </source>
</reference>
<evidence type="ECO:0000256" key="2">
    <source>
        <dbReference type="SAM" id="MobiDB-lite"/>
    </source>
</evidence>
<evidence type="ECO:0000313" key="5">
    <source>
        <dbReference type="Proteomes" id="UP000287171"/>
    </source>
</evidence>
<dbReference type="Proteomes" id="UP000287171">
    <property type="component" value="Unassembled WGS sequence"/>
</dbReference>
<proteinExistence type="predicted"/>
<comment type="caution">
    <text evidence="4">The sequence shown here is derived from an EMBL/GenBank/DDBJ whole genome shotgun (WGS) entry which is preliminary data.</text>
</comment>
<dbReference type="Pfam" id="PF02357">
    <property type="entry name" value="NusG"/>
    <property type="match status" value="1"/>
</dbReference>
<sequence length="170" mass="19605">MYLLKERFGLSGYVPEITLCTDKKHVRVVPFFPGYFFLQVNLYHTPLSSINTSYGVRRIITFGESPEPIPVAIIDTIHEHIDELNRSGYSPFHDFSIGETVQMKNGPLHNLEMVFAGPMQPSQRVFVLLNILGQLRKVQVDRNKIKHTLPPSPVQKKRYTRGRGRKIHYT</sequence>
<gene>
    <name evidence="4" type="ORF">KDA_40100</name>
</gene>
<organism evidence="4 5">
    <name type="scientific">Dictyobacter alpinus</name>
    <dbReference type="NCBI Taxonomy" id="2014873"/>
    <lineage>
        <taxon>Bacteria</taxon>
        <taxon>Bacillati</taxon>
        <taxon>Chloroflexota</taxon>
        <taxon>Ktedonobacteria</taxon>
        <taxon>Ktedonobacterales</taxon>
        <taxon>Dictyobacteraceae</taxon>
        <taxon>Dictyobacter</taxon>
    </lineage>
</organism>
<dbReference type="Gene3D" id="3.30.70.940">
    <property type="entry name" value="NusG, N-terminal domain"/>
    <property type="match status" value="1"/>
</dbReference>
<dbReference type="SUPFAM" id="SSF50104">
    <property type="entry name" value="Translation proteins SH3-like domain"/>
    <property type="match status" value="1"/>
</dbReference>
<protein>
    <recommendedName>
        <fullName evidence="3">NusG-like N-terminal domain-containing protein</fullName>
    </recommendedName>
</protein>
<dbReference type="EMBL" id="BIFT01000001">
    <property type="protein sequence ID" value="GCE28526.1"/>
    <property type="molecule type" value="Genomic_DNA"/>
</dbReference>
<keyword evidence="5" id="KW-1185">Reference proteome</keyword>
<feature type="region of interest" description="Disordered" evidence="2">
    <location>
        <begin position="147"/>
        <end position="170"/>
    </location>
</feature>
<dbReference type="InterPro" id="IPR008991">
    <property type="entry name" value="Translation_prot_SH3-like_sf"/>
</dbReference>
<name>A0A402BB39_9CHLR</name>
<dbReference type="InterPro" id="IPR036735">
    <property type="entry name" value="NGN_dom_sf"/>
</dbReference>
<dbReference type="GO" id="GO:0006354">
    <property type="term" value="P:DNA-templated transcription elongation"/>
    <property type="evidence" value="ECO:0007669"/>
    <property type="project" value="InterPro"/>
</dbReference>
<accession>A0A402BB39</accession>